<feature type="domain" description="AB hydrolase-1" evidence="1">
    <location>
        <begin position="37"/>
        <end position="268"/>
    </location>
</feature>
<evidence type="ECO:0000313" key="2">
    <source>
        <dbReference type="EMBL" id="TZG25013.1"/>
    </source>
</evidence>
<dbReference type="Pfam" id="PF12697">
    <property type="entry name" value="Abhydrolase_6"/>
    <property type="match status" value="1"/>
</dbReference>
<organism evidence="2 3">
    <name type="scientific">Sphingomonas montanisoli</name>
    <dbReference type="NCBI Taxonomy" id="2606412"/>
    <lineage>
        <taxon>Bacteria</taxon>
        <taxon>Pseudomonadati</taxon>
        <taxon>Pseudomonadota</taxon>
        <taxon>Alphaproteobacteria</taxon>
        <taxon>Sphingomonadales</taxon>
        <taxon>Sphingomonadaceae</taxon>
        <taxon>Sphingomonas</taxon>
    </lineage>
</organism>
<sequence>MESEHRRIEMRIPVDGGYEIAATLHRPAKVAAGAPLIVGLPGAGYARGYFDLPEPGYSQAEHLAARGTMLLAIDHLGAGDSSIPPHDVTTLEAVAAAGDQAVKQALANLRADAITPGVVIGCGQSMGGHIAVAMQAWHRSFDAIVVLGSGMLRTNVPDRPGTPPPMIPEGAEGAEISAALAAQVDWPWLFHWEGSAPDLVAADLACGMPVRHTASSWASTGIPGLAFNLTKPGKMLPLCAAIDVPVLVGMGERDVTLSPAEELATFTASGNLSAIRVGNMAHMHNFADTRMQLWRRIDAFVEQVAIDRGAAPS</sequence>
<keyword evidence="3" id="KW-1185">Reference proteome</keyword>
<gene>
    <name evidence="2" type="ORF">FYJ91_17260</name>
</gene>
<dbReference type="RefSeq" id="WP_149523553.1">
    <property type="nucleotide sequence ID" value="NZ_VTOU01000004.1"/>
</dbReference>
<protein>
    <submittedName>
        <fullName evidence="2">Alpha/beta fold hydrolase</fullName>
    </submittedName>
</protein>
<reference evidence="2 3" key="1">
    <citation type="submission" date="2019-08" db="EMBL/GenBank/DDBJ databases">
        <authorList>
            <person name="Wang G."/>
            <person name="Xu Z."/>
        </authorList>
    </citation>
    <scope>NUCLEOTIDE SEQUENCE [LARGE SCALE GENOMIC DNA]</scope>
    <source>
        <strain evidence="2 3">ZX</strain>
    </source>
</reference>
<accession>A0A5D9C0R0</accession>
<dbReference type="InterPro" id="IPR000073">
    <property type="entry name" value="AB_hydrolase_1"/>
</dbReference>
<dbReference type="AlphaFoldDB" id="A0A5D9C0R0"/>
<evidence type="ECO:0000313" key="3">
    <source>
        <dbReference type="Proteomes" id="UP000322077"/>
    </source>
</evidence>
<proteinExistence type="predicted"/>
<dbReference type="GO" id="GO:0016787">
    <property type="term" value="F:hydrolase activity"/>
    <property type="evidence" value="ECO:0007669"/>
    <property type="project" value="UniProtKB-KW"/>
</dbReference>
<name>A0A5D9C0R0_9SPHN</name>
<dbReference type="Gene3D" id="3.40.50.1820">
    <property type="entry name" value="alpha/beta hydrolase"/>
    <property type="match status" value="1"/>
</dbReference>
<dbReference type="InterPro" id="IPR029058">
    <property type="entry name" value="AB_hydrolase_fold"/>
</dbReference>
<keyword evidence="2" id="KW-0378">Hydrolase</keyword>
<comment type="caution">
    <text evidence="2">The sequence shown here is derived from an EMBL/GenBank/DDBJ whole genome shotgun (WGS) entry which is preliminary data.</text>
</comment>
<dbReference type="SUPFAM" id="SSF53474">
    <property type="entry name" value="alpha/beta-Hydrolases"/>
    <property type="match status" value="1"/>
</dbReference>
<evidence type="ECO:0000259" key="1">
    <source>
        <dbReference type="Pfam" id="PF12697"/>
    </source>
</evidence>
<dbReference type="Proteomes" id="UP000322077">
    <property type="component" value="Unassembled WGS sequence"/>
</dbReference>
<dbReference type="EMBL" id="VTOU01000004">
    <property type="protein sequence ID" value="TZG25013.1"/>
    <property type="molecule type" value="Genomic_DNA"/>
</dbReference>